<evidence type="ECO:0000313" key="2">
    <source>
        <dbReference type="EMBL" id="WND21170.1"/>
    </source>
</evidence>
<sequence>MDITTELNLGGTWTDISADVRTESDMGGTRGMSSWASEPDPSRYTFALNNRHGKYSPRNPLSPYYRQLSRNTPIRISVPATTSHLEIVDDTGTVTTPHSPELNIAGDMDIRVEFDATLTDATANQTLIGKWSSVTAEKQWMLSVYNGYLRFRFINSAGVEMQAFQSISGYGGKVLRVTLDADNGDGGWDAQFWQADEWGGDWTSVSGLLGTSGTGVKSVTAGPLAIGINDPTGDPARTPFIGYGYRVQVRRGIKGLVVADVDFTGLAAGTTSFTDAVGNLWTLSGGAQIAARDYRFHGEVSEWPAETDDADVDSIVSITAQSLKRRLDSGRDPLKSVLARRVPGFNPRAYWPLEEGADAGQAYSPIDGVKPMTTLNMTFASESSLPSSAALPVVATQNGAVTSRLSGQIPAGGSATAWSVYWLYRLNSQPSDYASYMSIQTSGTVRDWRIQVSNIAGVNSRILGYNSDGVAVVSHLLNTGADLFNQWVLARFYAYQTGSTVTWVIVWQDVGGDVGAYTNSYTGSLGRVTSVGSPPNGWNQLLDGLALGHVSVWDATDTDAYDNPTSTSTGTMLLGFAGEFTADRITRVARENDVPLAWRGKRYAGERVGPQPVDTFLTALREATAADGGILLDQRARNGFLYLSPSVLQNQTPKLVLDYTAPGHVIGAFSPVDDDSALENDSTVQREGGSSGRYEKTEGSLNVNPPELDEDGVGRYAKQVTLNVFSDEQCEGLAAWRVHLGTWDEARLPTLTVDARAILDQVPEVAQLDVGDVIKLTNVPTKHSFNDLYLLVQGYSEVLNLFRWQITFNCVPYGPWMTAVVGQARADTTGSTLEVAATDTATTLQVVNEGALWARSADYPDDFPMDILVDGERMTLTGVTGAVEDDFGRTTADGWASAGTGQAWQTSGGTAADYQVGGGYGSHRLASVNVSRRSVLDFTHADFDVYASLATSATATGGFLSGALTGRYTDSNNLYAARLAFNSTGTLTLTIRKRVAGTESELGSYSAGSYSAGSYSAGSYYRLRFQAAGSQLRAKVWPAGSREHAEWQVDVTDTSLTSSASIGVRSISSSSNTNVNPEIRHQDLRVSSPQTFTVVRSVNGVVKAQPAGARVSLFQMPFTALTE</sequence>
<dbReference type="EMBL" id="CP134213">
    <property type="protein sequence ID" value="WND21170.1"/>
    <property type="molecule type" value="Genomic_DNA"/>
</dbReference>
<gene>
    <name evidence="2" type="ORF">RI060_29225</name>
</gene>
<protein>
    <recommendedName>
        <fullName evidence="4">Minor tail protein</fullName>
    </recommendedName>
</protein>
<evidence type="ECO:0008006" key="4">
    <source>
        <dbReference type="Google" id="ProtNLM"/>
    </source>
</evidence>
<proteinExistence type="predicted"/>
<dbReference type="Proteomes" id="UP001249394">
    <property type="component" value="Chromosome"/>
</dbReference>
<evidence type="ECO:0000313" key="3">
    <source>
        <dbReference type="Proteomes" id="UP001249394"/>
    </source>
</evidence>
<keyword evidence="3" id="KW-1185">Reference proteome</keyword>
<feature type="region of interest" description="Disordered" evidence="1">
    <location>
        <begin position="670"/>
        <end position="710"/>
    </location>
</feature>
<organism evidence="2 3">
    <name type="scientific">Streptomyces violaceus</name>
    <name type="common">Streptomyces venezuelae</name>
    <dbReference type="NCBI Taxonomy" id="1936"/>
    <lineage>
        <taxon>Bacteria</taxon>
        <taxon>Bacillati</taxon>
        <taxon>Actinomycetota</taxon>
        <taxon>Actinomycetes</taxon>
        <taxon>Kitasatosporales</taxon>
        <taxon>Streptomycetaceae</taxon>
        <taxon>Streptomyces</taxon>
    </lineage>
</organism>
<accession>A0ABY9UEM3</accession>
<name>A0ABY9UEM3_STRVL</name>
<evidence type="ECO:0000256" key="1">
    <source>
        <dbReference type="SAM" id="MobiDB-lite"/>
    </source>
</evidence>
<reference evidence="2 3" key="1">
    <citation type="submission" date="2023-09" db="EMBL/GenBank/DDBJ databases">
        <title>The genome sequence of Streptomyces anthocyanicus.</title>
        <authorList>
            <person name="Mo P."/>
        </authorList>
    </citation>
    <scope>NUCLEOTIDE SEQUENCE [LARGE SCALE GENOMIC DNA]</scope>
    <source>
        <strain evidence="2 3">JCM 4387</strain>
    </source>
</reference>